<feature type="compositionally biased region" description="Basic and acidic residues" evidence="1">
    <location>
        <begin position="59"/>
        <end position="68"/>
    </location>
</feature>
<dbReference type="Proteomes" id="UP000478052">
    <property type="component" value="Unassembled WGS sequence"/>
</dbReference>
<name>A0A6G0VZR1_APHCR</name>
<feature type="region of interest" description="Disordered" evidence="1">
    <location>
        <begin position="38"/>
        <end position="95"/>
    </location>
</feature>
<proteinExistence type="predicted"/>
<evidence type="ECO:0000313" key="3">
    <source>
        <dbReference type="Proteomes" id="UP000478052"/>
    </source>
</evidence>
<organism evidence="2 3">
    <name type="scientific">Aphis craccivora</name>
    <name type="common">Cowpea aphid</name>
    <dbReference type="NCBI Taxonomy" id="307492"/>
    <lineage>
        <taxon>Eukaryota</taxon>
        <taxon>Metazoa</taxon>
        <taxon>Ecdysozoa</taxon>
        <taxon>Arthropoda</taxon>
        <taxon>Hexapoda</taxon>
        <taxon>Insecta</taxon>
        <taxon>Pterygota</taxon>
        <taxon>Neoptera</taxon>
        <taxon>Paraneoptera</taxon>
        <taxon>Hemiptera</taxon>
        <taxon>Sternorrhyncha</taxon>
        <taxon>Aphidomorpha</taxon>
        <taxon>Aphidoidea</taxon>
        <taxon>Aphididae</taxon>
        <taxon>Aphidini</taxon>
        <taxon>Aphis</taxon>
        <taxon>Aphis</taxon>
    </lineage>
</organism>
<sequence>MEVLPGDTYRVAEVASDGREVYATTAHVTQLKSWKVAWEDDDDERQPETESEDDGVQQEEIRVDRFVTEEEDRDSTVRPKRTRRLPAHLSGYQLN</sequence>
<dbReference type="OrthoDB" id="6511622at2759"/>
<feature type="compositionally biased region" description="Acidic residues" evidence="1">
    <location>
        <begin position="39"/>
        <end position="57"/>
    </location>
</feature>
<dbReference type="AlphaFoldDB" id="A0A6G0VZR1"/>
<reference evidence="2 3" key="1">
    <citation type="submission" date="2019-08" db="EMBL/GenBank/DDBJ databases">
        <title>Whole genome of Aphis craccivora.</title>
        <authorList>
            <person name="Voronova N.V."/>
            <person name="Shulinski R.S."/>
            <person name="Bandarenka Y.V."/>
            <person name="Zhorov D.G."/>
            <person name="Warner D."/>
        </authorList>
    </citation>
    <scope>NUCLEOTIDE SEQUENCE [LARGE SCALE GENOMIC DNA]</scope>
    <source>
        <strain evidence="2">180601</strain>
        <tissue evidence="2">Whole Body</tissue>
    </source>
</reference>
<protein>
    <submittedName>
        <fullName evidence="2">Zinc finger MYM-type protein 1-like</fullName>
    </submittedName>
</protein>
<dbReference type="EMBL" id="VUJU01010091">
    <property type="protein sequence ID" value="KAF0715915.1"/>
    <property type="molecule type" value="Genomic_DNA"/>
</dbReference>
<keyword evidence="3" id="KW-1185">Reference proteome</keyword>
<accession>A0A6G0VZR1</accession>
<comment type="caution">
    <text evidence="2">The sequence shown here is derived from an EMBL/GenBank/DDBJ whole genome shotgun (WGS) entry which is preliminary data.</text>
</comment>
<evidence type="ECO:0000313" key="2">
    <source>
        <dbReference type="EMBL" id="KAF0715915.1"/>
    </source>
</evidence>
<gene>
    <name evidence="2" type="ORF">FWK35_00034426</name>
</gene>
<evidence type="ECO:0000256" key="1">
    <source>
        <dbReference type="SAM" id="MobiDB-lite"/>
    </source>
</evidence>